<evidence type="ECO:0000313" key="4">
    <source>
        <dbReference type="EMBL" id="TAA28913.1"/>
    </source>
</evidence>
<evidence type="ECO:0000256" key="3">
    <source>
        <dbReference type="SAM" id="MobiDB-lite"/>
    </source>
</evidence>
<dbReference type="GO" id="GO:0008643">
    <property type="term" value="P:carbohydrate transport"/>
    <property type="evidence" value="ECO:0007669"/>
    <property type="project" value="InterPro"/>
</dbReference>
<dbReference type="Gene3D" id="2.40.160.180">
    <property type="entry name" value="Carbohydrate-selective porin OprB"/>
    <property type="match status" value="1"/>
</dbReference>
<feature type="chain" id="PRO_5021030616" evidence="2">
    <location>
        <begin position="50"/>
        <end position="474"/>
    </location>
</feature>
<reference evidence="4 5" key="1">
    <citation type="submission" date="2019-02" db="EMBL/GenBank/DDBJ databases">
        <title>WGS of Pseudoxanthomonas species novum from clinical isolates.</title>
        <authorList>
            <person name="Bernier A.-M."/>
            <person name="Bernard K."/>
            <person name="Vachon A."/>
        </authorList>
    </citation>
    <scope>NUCLEOTIDE SEQUENCE [LARGE SCALE GENOMIC DNA]</scope>
    <source>
        <strain evidence="4 5">NML171202</strain>
    </source>
</reference>
<feature type="region of interest" description="Disordered" evidence="3">
    <location>
        <begin position="1"/>
        <end position="25"/>
    </location>
</feature>
<protein>
    <submittedName>
        <fullName evidence="4">Porin</fullName>
    </submittedName>
</protein>
<dbReference type="GO" id="GO:0015288">
    <property type="term" value="F:porin activity"/>
    <property type="evidence" value="ECO:0007669"/>
    <property type="project" value="InterPro"/>
</dbReference>
<evidence type="ECO:0000256" key="1">
    <source>
        <dbReference type="ARBA" id="ARBA00008769"/>
    </source>
</evidence>
<proteinExistence type="inferred from homology"/>
<feature type="signal peptide" evidence="2">
    <location>
        <begin position="1"/>
        <end position="49"/>
    </location>
</feature>
<dbReference type="Proteomes" id="UP000291286">
    <property type="component" value="Unassembled WGS sequence"/>
</dbReference>
<sequence length="474" mass="52066">MSSSKRGMQACATPGAQRQDNGTVRPRAMPAGALLLATTVLGGTGVAHAADGDNEAAAGSAQTTAAPDPKFALFDRFMEQGLLVKMPPSRDTIAKDAWGLRSALAEHDIGIQFLSLNSSAYDLHAPRTQGPQRYNGENLSGMSTQQVLVTYNFDPQGDDQKQLIFGAVNTLASWEPLGPRAKISLSRLAYYQSFNRKQWELKIGYLSNALEYVGIYTGGSLAGGTQGLNSVIPFQVGMSRLPFASPGMNLQYNGRNEFYNKFGIQRSISPRGSQAEIENNEHGFRWRTPDAGTLLIDELGVKRPATQNTRYLWLRAGAIHNSSDYRRMDGRGESDDNDAYYAAADVQLTRSESAVVPSQGWNLGATYNVAPSDRNLYTEYFEARLYKLGTFRRRPFDMLAFNVNRTEFSEEARAAYAARSIPTAHYMDAATVSYMARVHAGTYLSTALSHVSNPTFSPKHDDALNLLVSLNLFF</sequence>
<dbReference type="GO" id="GO:0016020">
    <property type="term" value="C:membrane"/>
    <property type="evidence" value="ECO:0007669"/>
    <property type="project" value="InterPro"/>
</dbReference>
<comment type="similarity">
    <text evidence="1 2">Belongs to the OprB family.</text>
</comment>
<evidence type="ECO:0000256" key="2">
    <source>
        <dbReference type="RuleBase" id="RU363072"/>
    </source>
</evidence>
<name>A0A4Q8LIS4_9GAMM</name>
<dbReference type="InterPro" id="IPR052932">
    <property type="entry name" value="OprB_Porin"/>
</dbReference>
<dbReference type="AlphaFoldDB" id="A0A4Q8LIS4"/>
<gene>
    <name evidence="4" type="ORF">EA661_11480</name>
</gene>
<comment type="caution">
    <text evidence="4">The sequence shown here is derived from an EMBL/GenBank/DDBJ whole genome shotgun (WGS) entry which is preliminary data.</text>
</comment>
<dbReference type="EMBL" id="SHMB01000004">
    <property type="protein sequence ID" value="TAA28913.1"/>
    <property type="molecule type" value="Genomic_DNA"/>
</dbReference>
<dbReference type="InterPro" id="IPR038673">
    <property type="entry name" value="OprB_sf"/>
</dbReference>
<dbReference type="PANTHER" id="PTHR37944">
    <property type="entry name" value="PORIN B"/>
    <property type="match status" value="1"/>
</dbReference>
<evidence type="ECO:0000313" key="5">
    <source>
        <dbReference type="Proteomes" id="UP000291286"/>
    </source>
</evidence>
<dbReference type="PANTHER" id="PTHR37944:SF1">
    <property type="entry name" value="PORIN B"/>
    <property type="match status" value="1"/>
</dbReference>
<keyword evidence="2" id="KW-0732">Signal</keyword>
<accession>A0A4Q8LIS4</accession>
<organism evidence="4 5">
    <name type="scientific">Pseudoxanthomonas winnipegensis</name>
    <dbReference type="NCBI Taxonomy" id="2480810"/>
    <lineage>
        <taxon>Bacteria</taxon>
        <taxon>Pseudomonadati</taxon>
        <taxon>Pseudomonadota</taxon>
        <taxon>Gammaproteobacteria</taxon>
        <taxon>Lysobacterales</taxon>
        <taxon>Lysobacteraceae</taxon>
        <taxon>Pseudoxanthomonas</taxon>
    </lineage>
</organism>
<dbReference type="InterPro" id="IPR007049">
    <property type="entry name" value="Carb-sel_porin_OprB"/>
</dbReference>
<dbReference type="Pfam" id="PF04966">
    <property type="entry name" value="OprB"/>
    <property type="match status" value="1"/>
</dbReference>